<dbReference type="EC" id="3.2.1.25" evidence="2"/>
<dbReference type="Gene3D" id="2.60.120.260">
    <property type="entry name" value="Galactose-binding domain-like"/>
    <property type="match status" value="1"/>
</dbReference>
<protein>
    <recommendedName>
        <fullName evidence="2">beta-mannosidase</fullName>
        <ecNumber evidence="2">3.2.1.25</ecNumber>
    </recommendedName>
</protein>
<evidence type="ECO:0000256" key="1">
    <source>
        <dbReference type="ARBA" id="ARBA00000829"/>
    </source>
</evidence>
<dbReference type="Pfam" id="PF22666">
    <property type="entry name" value="Glyco_hydro_2_N2"/>
    <property type="match status" value="1"/>
</dbReference>
<reference evidence="11 12" key="1">
    <citation type="submission" date="2024-02" db="EMBL/GenBank/DDBJ databases">
        <authorList>
            <person name="Chen Y."/>
            <person name="Shah S."/>
            <person name="Dougan E. K."/>
            <person name="Thang M."/>
            <person name="Chan C."/>
        </authorList>
    </citation>
    <scope>NUCLEOTIDE SEQUENCE [LARGE SCALE GENOMIC DNA]</scope>
</reference>
<dbReference type="PROSITE" id="PS00108">
    <property type="entry name" value="PROTEIN_KINASE_ST"/>
    <property type="match status" value="1"/>
</dbReference>
<keyword evidence="9" id="KW-1133">Transmembrane helix</keyword>
<dbReference type="Gene3D" id="1.10.510.10">
    <property type="entry name" value="Transferase(Phosphotransferase) domain 1"/>
    <property type="match status" value="1"/>
</dbReference>
<dbReference type="InterPro" id="IPR011009">
    <property type="entry name" value="Kinase-like_dom_sf"/>
</dbReference>
<evidence type="ECO:0000256" key="9">
    <source>
        <dbReference type="SAM" id="Phobius"/>
    </source>
</evidence>
<sequence length="1091" mass="120051">MEVPVQDNNEVAEAAKLEGTSKATSSDREEVTIGGKFRLGSKIGSGSFGAIHLGVNLRTGEEVAIKLEPLKSRHPQLLYEAKIYKGLAGSVGIPSIHWYGVQDSYTVMVLDLLGPSLEDLLTFCKGRLSLKTVLMVADQMINRLECVHSRNIIHRDVKPDNFLLGLGRRANQVNLIDFGLSKKYRDSKTQVHIPYREGKALTGTARYASINAHAGLEQSRRDDLEALGYVLIYLVKGCLPWQGLLSKTPKTKQERYDEIMQLKIDTSLKVRVTLRIASGRGWLALLWGTALAVLECEPSHLLEATLTTSGFQKQRRCGSQWTATSSGNASVPLSAQSIKAQVPGDLITDLQARYEKNWLKSDIWNKQTWSFSTNFTVDSSQLRSLARVQLIFDGIKMGANIKVNGKLLGTATSQFVRYSFDLDGLLQEGDLANRVEVTFDHSIKVGGRFMASSGGWDWAPYTNTAQEGAATFTYGIWKHVYLLYTPSASASILHVVPKVFYQGSYPTSALVDGEHAGFQVKVNIFLSAKAATKGLLQLRPQWGSTPAPVAVSVPEGISKHTLEVNASAKEIKLWWPIGMGDQPLYDLKVDCARNFMNIVDFQPTAPSAPSTTQRRLGFRYFALVTGDDTDAAYVASARQEQGTASVGMYFRINGAAFWSKGANVIPMENLEGRMSGEAHRLLVRSAADGGMNTLRIWGGGIFMPDEFYDTCDELGLIVYHDMMYAQSGHAPEKNQVQDTELRHQVRRLSSHPSIVIWDGCNECTVLMGTDTGIYASFVMTVVAEEDDSRSIWPSCPAYGWSTGVHKLDCRPNGQPLTTPGTGKGAATIETHGYYQHGTGFPSVNGEIKLTPFPANLPIKVDLSPTRLGGRNIFGSEFGAVVMSSFESMAPTLAPEHWGLHGDNVMAERNYPCDSLINAYFGLYPDRYFNMTGEEVFKQHLYQCMLSQALILKSDIETRYGSAETGQVLGGRWKPLHYLYRRSIFADVFVACGANGTCYAKNDGSTTFDGQCTVSSLRLSDGAKAVVARLDVRLAAGPGTKRIFKARWIPVVKFLFLPCVVFGSVVLMFEKLRFLGCAVLQFMACGSHTMTD</sequence>
<feature type="transmembrane region" description="Helical" evidence="9">
    <location>
        <begin position="1047"/>
        <end position="1068"/>
    </location>
</feature>
<dbReference type="Gene3D" id="3.20.20.80">
    <property type="entry name" value="Glycosidases"/>
    <property type="match status" value="1"/>
</dbReference>
<dbReference type="InterPro" id="IPR054593">
    <property type="entry name" value="Beta-mannosidase-like_N2"/>
</dbReference>
<proteinExistence type="predicted"/>
<dbReference type="InterPro" id="IPR050887">
    <property type="entry name" value="Beta-mannosidase_GH2"/>
</dbReference>
<dbReference type="InterPro" id="IPR000719">
    <property type="entry name" value="Prot_kinase_dom"/>
</dbReference>
<dbReference type="GO" id="GO:0016301">
    <property type="term" value="F:kinase activity"/>
    <property type="evidence" value="ECO:0007669"/>
    <property type="project" value="UniProtKB-KW"/>
</dbReference>
<evidence type="ECO:0000256" key="8">
    <source>
        <dbReference type="PROSITE-ProRule" id="PRU10141"/>
    </source>
</evidence>
<dbReference type="SUPFAM" id="SSF51445">
    <property type="entry name" value="(Trans)glycosidases"/>
    <property type="match status" value="1"/>
</dbReference>
<evidence type="ECO:0000256" key="5">
    <source>
        <dbReference type="ARBA" id="ARBA00022840"/>
    </source>
</evidence>
<accession>A0ABP0MRZ4</accession>
<evidence type="ECO:0000256" key="6">
    <source>
        <dbReference type="ARBA" id="ARBA00023170"/>
    </source>
</evidence>
<keyword evidence="11" id="KW-0808">Transferase</keyword>
<evidence type="ECO:0000313" key="12">
    <source>
        <dbReference type="Proteomes" id="UP001642464"/>
    </source>
</evidence>
<dbReference type="SMART" id="SM00220">
    <property type="entry name" value="S_TKc"/>
    <property type="match status" value="1"/>
</dbReference>
<evidence type="ECO:0000256" key="4">
    <source>
        <dbReference type="ARBA" id="ARBA00022801"/>
    </source>
</evidence>
<dbReference type="InterPro" id="IPR008271">
    <property type="entry name" value="Ser/Thr_kinase_AS"/>
</dbReference>
<dbReference type="InterPro" id="IPR017441">
    <property type="entry name" value="Protein_kinase_ATP_BS"/>
</dbReference>
<keyword evidence="11" id="KW-0418">Kinase</keyword>
<dbReference type="Pfam" id="PF00069">
    <property type="entry name" value="Pkinase"/>
    <property type="match status" value="1"/>
</dbReference>
<keyword evidence="7" id="KW-0326">Glycosidase</keyword>
<keyword evidence="12" id="KW-1185">Reference proteome</keyword>
<evidence type="ECO:0000259" key="10">
    <source>
        <dbReference type="PROSITE" id="PS50011"/>
    </source>
</evidence>
<dbReference type="CDD" id="cd14016">
    <property type="entry name" value="STKc_CK1"/>
    <property type="match status" value="1"/>
</dbReference>
<dbReference type="InterPro" id="IPR008979">
    <property type="entry name" value="Galactose-bd-like_sf"/>
</dbReference>
<dbReference type="Proteomes" id="UP001642464">
    <property type="component" value="Unassembled WGS sequence"/>
</dbReference>
<dbReference type="PANTHER" id="PTHR43730:SF1">
    <property type="entry name" value="BETA-MANNOSIDASE"/>
    <property type="match status" value="1"/>
</dbReference>
<comment type="catalytic activity">
    <reaction evidence="1">
        <text>Hydrolysis of terminal, non-reducing beta-D-mannose residues in beta-D-mannosides.</text>
        <dbReference type="EC" id="3.2.1.25"/>
    </reaction>
</comment>
<dbReference type="PROSITE" id="PS50011">
    <property type="entry name" value="PROTEIN_KINASE_DOM"/>
    <property type="match status" value="1"/>
</dbReference>
<organism evidence="11 12">
    <name type="scientific">Durusdinium trenchii</name>
    <dbReference type="NCBI Taxonomy" id="1381693"/>
    <lineage>
        <taxon>Eukaryota</taxon>
        <taxon>Sar</taxon>
        <taxon>Alveolata</taxon>
        <taxon>Dinophyceae</taxon>
        <taxon>Suessiales</taxon>
        <taxon>Symbiodiniaceae</taxon>
        <taxon>Durusdinium</taxon>
    </lineage>
</organism>
<dbReference type="InterPro" id="IPR013783">
    <property type="entry name" value="Ig-like_fold"/>
</dbReference>
<feature type="domain" description="Protein kinase" evidence="10">
    <location>
        <begin position="37"/>
        <end position="331"/>
    </location>
</feature>
<dbReference type="Gene3D" id="2.60.40.10">
    <property type="entry name" value="Immunoglobulins"/>
    <property type="match status" value="1"/>
</dbReference>
<feature type="binding site" evidence="8">
    <location>
        <position position="66"/>
    </location>
    <ligand>
        <name>ATP</name>
        <dbReference type="ChEBI" id="CHEBI:30616"/>
    </ligand>
</feature>
<evidence type="ECO:0000256" key="3">
    <source>
        <dbReference type="ARBA" id="ARBA00022741"/>
    </source>
</evidence>
<keyword evidence="9" id="KW-0472">Membrane</keyword>
<keyword evidence="9" id="KW-0812">Transmembrane</keyword>
<evidence type="ECO:0000256" key="2">
    <source>
        <dbReference type="ARBA" id="ARBA00012754"/>
    </source>
</evidence>
<evidence type="ECO:0000313" key="11">
    <source>
        <dbReference type="EMBL" id="CAK9053963.1"/>
    </source>
</evidence>
<dbReference type="InterPro" id="IPR036156">
    <property type="entry name" value="Beta-gal/glucu_dom_sf"/>
</dbReference>
<gene>
    <name evidence="11" type="ORF">SCF082_LOCUS29351</name>
</gene>
<evidence type="ECO:0000256" key="7">
    <source>
        <dbReference type="ARBA" id="ARBA00023295"/>
    </source>
</evidence>
<comment type="caution">
    <text evidence="11">The sequence shown here is derived from an EMBL/GenBank/DDBJ whole genome shotgun (WGS) entry which is preliminary data.</text>
</comment>
<dbReference type="SUPFAM" id="SSF49785">
    <property type="entry name" value="Galactose-binding domain-like"/>
    <property type="match status" value="1"/>
</dbReference>
<dbReference type="SUPFAM" id="SSF56112">
    <property type="entry name" value="Protein kinase-like (PK-like)"/>
    <property type="match status" value="1"/>
</dbReference>
<dbReference type="PANTHER" id="PTHR43730">
    <property type="entry name" value="BETA-MANNOSIDASE"/>
    <property type="match status" value="1"/>
</dbReference>
<keyword evidence="5 8" id="KW-0067">ATP-binding</keyword>
<dbReference type="InterPro" id="IPR017853">
    <property type="entry name" value="GH"/>
</dbReference>
<name>A0ABP0MRZ4_9DINO</name>
<dbReference type="EMBL" id="CAXAMM010023669">
    <property type="protein sequence ID" value="CAK9053963.1"/>
    <property type="molecule type" value="Genomic_DNA"/>
</dbReference>
<dbReference type="PROSITE" id="PS00107">
    <property type="entry name" value="PROTEIN_KINASE_ATP"/>
    <property type="match status" value="1"/>
</dbReference>
<keyword evidence="3 8" id="KW-0547">Nucleotide-binding</keyword>
<keyword evidence="4" id="KW-0378">Hydrolase</keyword>
<dbReference type="SUPFAM" id="SSF49303">
    <property type="entry name" value="beta-Galactosidase/glucuronidase domain"/>
    <property type="match status" value="1"/>
</dbReference>
<keyword evidence="6" id="KW-0675">Receptor</keyword>